<proteinExistence type="predicted"/>
<reference evidence="1" key="1">
    <citation type="journal article" date="2021" name="Proc. Natl. Acad. Sci. U.S.A.">
        <title>A Catalog of Tens of Thousands of Viruses from Human Metagenomes Reveals Hidden Associations with Chronic Diseases.</title>
        <authorList>
            <person name="Tisza M.J."/>
            <person name="Buck C.B."/>
        </authorList>
    </citation>
    <scope>NUCLEOTIDE SEQUENCE</scope>
    <source>
        <strain evidence="1">CtKcB20</strain>
    </source>
</reference>
<sequence>MGKTYSHSFPFRLFSYKYDKAAKIALSCFVFVKVQYSVKQQFPLSWAYCRYEPIGSDHLLLNYTSDKPVDNSRE</sequence>
<protein>
    <submittedName>
        <fullName evidence="1">Uncharacterized protein</fullName>
    </submittedName>
</protein>
<organism evidence="1">
    <name type="scientific">Siphoviridae sp. ctKcB20</name>
    <dbReference type="NCBI Taxonomy" id="2827568"/>
    <lineage>
        <taxon>Viruses</taxon>
        <taxon>Duplodnaviria</taxon>
        <taxon>Heunggongvirae</taxon>
        <taxon>Uroviricota</taxon>
        <taxon>Caudoviricetes</taxon>
    </lineage>
</organism>
<accession>A0A8S5LLD8</accession>
<dbReference type="EMBL" id="BK015870">
    <property type="protein sequence ID" value="DAD70722.1"/>
    <property type="molecule type" value="Genomic_DNA"/>
</dbReference>
<name>A0A8S5LLD8_9CAUD</name>
<evidence type="ECO:0000313" key="1">
    <source>
        <dbReference type="EMBL" id="DAD70722.1"/>
    </source>
</evidence>